<dbReference type="EMBL" id="WBSM01000008">
    <property type="protein sequence ID" value="KAB8287430.1"/>
    <property type="molecule type" value="Genomic_DNA"/>
</dbReference>
<evidence type="ECO:0000256" key="7">
    <source>
        <dbReference type="HAMAP-Rule" id="MF_02065"/>
    </source>
</evidence>
<feature type="transmembrane region" description="Helical" evidence="7">
    <location>
        <begin position="48"/>
        <end position="70"/>
    </location>
</feature>
<evidence type="ECO:0000313" key="12">
    <source>
        <dbReference type="Proteomes" id="UP000482084"/>
    </source>
</evidence>
<dbReference type="GO" id="GO:0008932">
    <property type="term" value="F:lytic endotransglycosylase activity"/>
    <property type="evidence" value="ECO:0007669"/>
    <property type="project" value="UniProtKB-UniRule"/>
</dbReference>
<dbReference type="AlphaFoldDB" id="A0A6L4WZ59"/>
<feature type="site" description="Important for catalytic activity" evidence="7">
    <location>
        <position position="271"/>
    </location>
</feature>
<evidence type="ECO:0000313" key="9">
    <source>
        <dbReference type="EMBL" id="KAB8287430.1"/>
    </source>
</evidence>
<evidence type="ECO:0000256" key="6">
    <source>
        <dbReference type="ARBA" id="ARBA00023316"/>
    </source>
</evidence>
<evidence type="ECO:0000256" key="5">
    <source>
        <dbReference type="ARBA" id="ARBA00023239"/>
    </source>
</evidence>
<comment type="caution">
    <text evidence="9">The sequence shown here is derived from an EMBL/GenBank/DDBJ whole genome shotgun (WGS) entry which is preliminary data.</text>
</comment>
<protein>
    <recommendedName>
        <fullName evidence="7">Endolytic murein transglycosylase</fullName>
        <ecNumber evidence="7">4.2.2.29</ecNumber>
    </recommendedName>
    <alternativeName>
        <fullName evidence="7">Peptidoglycan lytic transglycosylase</fullName>
    </alternativeName>
    <alternativeName>
        <fullName evidence="7">Peptidoglycan polymerization terminase</fullName>
    </alternativeName>
</protein>
<dbReference type="Proteomes" id="UP000482084">
    <property type="component" value="Unassembled WGS sequence"/>
</dbReference>
<dbReference type="PANTHER" id="PTHR30518:SF2">
    <property type="entry name" value="ENDOLYTIC MUREIN TRANSGLYCOSYLASE"/>
    <property type="match status" value="1"/>
</dbReference>
<dbReference type="HAMAP" id="MF_02065">
    <property type="entry name" value="MltG"/>
    <property type="match status" value="1"/>
</dbReference>
<dbReference type="Pfam" id="PF02618">
    <property type="entry name" value="YceG"/>
    <property type="match status" value="1"/>
</dbReference>
<proteinExistence type="inferred from homology"/>
<evidence type="ECO:0000313" key="11">
    <source>
        <dbReference type="Proteomes" id="UP000469943"/>
    </source>
</evidence>
<dbReference type="EMBL" id="WHZX01000006">
    <property type="protein sequence ID" value="NEG72150.1"/>
    <property type="molecule type" value="Genomic_DNA"/>
</dbReference>
<dbReference type="GO" id="GO:0071555">
    <property type="term" value="P:cell wall organization"/>
    <property type="evidence" value="ECO:0007669"/>
    <property type="project" value="UniProtKB-KW"/>
</dbReference>
<evidence type="ECO:0000256" key="8">
    <source>
        <dbReference type="SAM" id="MobiDB-lite"/>
    </source>
</evidence>
<reference evidence="9 12" key="2">
    <citation type="submission" date="2019-10" db="EMBL/GenBank/DDBJ databases">
        <title>Characterization of the phylogenetic diversity of two novel species belonging to the genus Bifidobacterium: Bifidobacterium cebidarum sp. nov. and Bifidobacterium leontopitheci sp. nov.</title>
        <authorList>
            <person name="Lugli G.A."/>
            <person name="Duranti S."/>
            <person name="Milani C."/>
            <person name="Turroni F."/>
            <person name="Ventura M."/>
        </authorList>
    </citation>
    <scope>NUCLEOTIDE SEQUENCE [LARGE SCALE GENOMIC DNA]</scope>
    <source>
        <strain evidence="9 12">DSM 100688</strain>
    </source>
</reference>
<dbReference type="PANTHER" id="PTHR30518">
    <property type="entry name" value="ENDOLYTIC MUREIN TRANSGLYCOSYLASE"/>
    <property type="match status" value="1"/>
</dbReference>
<dbReference type="OrthoDB" id="9814591at2"/>
<dbReference type="EC" id="4.2.2.29" evidence="7"/>
<comment type="similarity">
    <text evidence="7">Belongs to the transglycosylase MltG family.</text>
</comment>
<evidence type="ECO:0000256" key="4">
    <source>
        <dbReference type="ARBA" id="ARBA00023136"/>
    </source>
</evidence>
<dbReference type="GO" id="GO:0005886">
    <property type="term" value="C:plasma membrane"/>
    <property type="evidence" value="ECO:0007669"/>
    <property type="project" value="UniProtKB-SubCell"/>
</dbReference>
<accession>A0A6L4WZ59</accession>
<evidence type="ECO:0000256" key="2">
    <source>
        <dbReference type="ARBA" id="ARBA00022692"/>
    </source>
</evidence>
<dbReference type="Gene3D" id="3.30.1490.480">
    <property type="entry name" value="Endolytic murein transglycosylase"/>
    <property type="match status" value="1"/>
</dbReference>
<keyword evidence="3 7" id="KW-1133">Transmembrane helix</keyword>
<reference evidence="10 11" key="1">
    <citation type="submission" date="2019-10" db="EMBL/GenBank/DDBJ databases">
        <title>Bifidobacterium from non-human primates.</title>
        <authorList>
            <person name="Modesto M."/>
        </authorList>
    </citation>
    <scope>NUCLEOTIDE SEQUENCE [LARGE SCALE GENOMIC DNA]</scope>
    <source>
        <strain evidence="10 11">TREM</strain>
    </source>
</reference>
<feature type="region of interest" description="Disordered" evidence="8">
    <location>
        <begin position="16"/>
        <end position="43"/>
    </location>
</feature>
<keyword evidence="5 7" id="KW-0456">Lyase</keyword>
<keyword evidence="6 7" id="KW-0961">Cell wall biogenesis/degradation</keyword>
<comment type="function">
    <text evidence="7">Functions as a peptidoglycan terminase that cleaves nascent peptidoglycan strands endolytically to terminate their elongation.</text>
</comment>
<keyword evidence="12" id="KW-1185">Reference proteome</keyword>
<keyword evidence="2 7" id="KW-0812">Transmembrane</keyword>
<dbReference type="InterPro" id="IPR003770">
    <property type="entry name" value="MLTG-like"/>
</dbReference>
<evidence type="ECO:0000256" key="1">
    <source>
        <dbReference type="ARBA" id="ARBA00022475"/>
    </source>
</evidence>
<evidence type="ECO:0000256" key="3">
    <source>
        <dbReference type="ARBA" id="ARBA00022989"/>
    </source>
</evidence>
<sequence>MTEDFEDFFSENTHWVADQGGAAAHEPPQPPKSRKDMRRRRAQRRRRTVTVVVAVVVVIVVVAVGALFGYRGLRSWVAARQAANAAAAIQDYPGPGSGSVAFTVENGQGAVQVAQNLVDQDIVKSQAAFTSAVAAADATLYPGTYQLKQQMKAADVVTILSDQTKAGGFLEVKPGERVSAVIANVAKIDGADADAFKTLLTGDGSDILPSEAGGSFEGWLEPGMYNVQNRTAADVVKEMVDARVAKLDDMGVPSGSEREDILNIASIAEAEVNAEEYYGKVTRVIDNRIKQGMTLGMDSTVAYGNDVEPSMITQDMLDDASNPYNTRQNTGLPPTPISNPGDSAIKAALKPESGDWLFFVTVNLKTGETKFTTGTLEEQQAQFEQYVAEYKNNNENAN</sequence>
<dbReference type="GO" id="GO:0009252">
    <property type="term" value="P:peptidoglycan biosynthetic process"/>
    <property type="evidence" value="ECO:0007669"/>
    <property type="project" value="UniProtKB-UniRule"/>
</dbReference>
<name>A0A6L4WZ59_9BIFI</name>
<evidence type="ECO:0000313" key="10">
    <source>
        <dbReference type="EMBL" id="NEG72150.1"/>
    </source>
</evidence>
<organism evidence="9 12">
    <name type="scientific">Bifidobacterium ramosum</name>
    <dbReference type="NCBI Taxonomy" id="1798158"/>
    <lineage>
        <taxon>Bacteria</taxon>
        <taxon>Bacillati</taxon>
        <taxon>Actinomycetota</taxon>
        <taxon>Actinomycetes</taxon>
        <taxon>Bifidobacteriales</taxon>
        <taxon>Bifidobacteriaceae</taxon>
        <taxon>Bifidobacterium</taxon>
    </lineage>
</organism>
<dbReference type="NCBIfam" id="TIGR00247">
    <property type="entry name" value="endolytic transglycosylase MltG"/>
    <property type="match status" value="1"/>
</dbReference>
<gene>
    <name evidence="7 10" type="primary">mltG</name>
    <name evidence="9" type="ORF">DSM100688_1517</name>
    <name evidence="10" type="ORF">GFD24_08050</name>
</gene>
<keyword evidence="1 7" id="KW-1003">Cell membrane</keyword>
<keyword evidence="4 7" id="KW-0472">Membrane</keyword>
<comment type="subcellular location">
    <subcellularLocation>
        <location evidence="7">Cell membrane</location>
        <topology evidence="7">Single-pass membrane protein</topology>
    </subcellularLocation>
</comment>
<comment type="catalytic activity">
    <reaction evidence="7">
        <text>a peptidoglycan chain = a peptidoglycan chain with N-acetyl-1,6-anhydromuramyl-[peptide] at the reducing end + a peptidoglycan chain with N-acetylglucosamine at the non-reducing end.</text>
        <dbReference type="EC" id="4.2.2.29"/>
    </reaction>
</comment>
<dbReference type="RefSeq" id="WP_152358544.1">
    <property type="nucleotide sequence ID" value="NZ_WBSM01000008.1"/>
</dbReference>
<dbReference type="Proteomes" id="UP000469943">
    <property type="component" value="Unassembled WGS sequence"/>
</dbReference>